<proteinExistence type="predicted"/>
<dbReference type="Proteomes" id="UP001476247">
    <property type="component" value="Unassembled WGS sequence"/>
</dbReference>
<dbReference type="EMBL" id="BAABUJ010000011">
    <property type="protein sequence ID" value="GAA5798884.1"/>
    <property type="molecule type" value="Genomic_DNA"/>
</dbReference>
<sequence length="131" mass="14387">MGHFDQHNDFFADPNFAKNPVDRQKLSLIMNKSTEELTSFLESHPAFRTNTKKALPDTVNQSSSVSSSMDCYGHHTGKKKPIVEITTNPEATTTDSEITVSSEATDNTSEVKIKIQPGHGIKCICINFGTA</sequence>
<keyword evidence="3" id="KW-1185">Reference proteome</keyword>
<evidence type="ECO:0000313" key="2">
    <source>
        <dbReference type="EMBL" id="GAA5798884.1"/>
    </source>
</evidence>
<evidence type="ECO:0000256" key="1">
    <source>
        <dbReference type="SAM" id="MobiDB-lite"/>
    </source>
</evidence>
<gene>
    <name evidence="2" type="ORF">HPULCUR_004291</name>
</gene>
<name>A0ABP9XVS1_9FUNG</name>
<comment type="caution">
    <text evidence="2">The sequence shown here is derived from an EMBL/GenBank/DDBJ whole genome shotgun (WGS) entry which is preliminary data.</text>
</comment>
<protein>
    <submittedName>
        <fullName evidence="2">Uncharacterized protein</fullName>
    </submittedName>
</protein>
<evidence type="ECO:0000313" key="3">
    <source>
        <dbReference type="Proteomes" id="UP001476247"/>
    </source>
</evidence>
<accession>A0ABP9XVS1</accession>
<organism evidence="2 3">
    <name type="scientific">Helicostylum pulchrum</name>
    <dbReference type="NCBI Taxonomy" id="562976"/>
    <lineage>
        <taxon>Eukaryota</taxon>
        <taxon>Fungi</taxon>
        <taxon>Fungi incertae sedis</taxon>
        <taxon>Mucoromycota</taxon>
        <taxon>Mucoromycotina</taxon>
        <taxon>Mucoromycetes</taxon>
        <taxon>Mucorales</taxon>
        <taxon>Mucorineae</taxon>
        <taxon>Mucoraceae</taxon>
        <taxon>Helicostylum</taxon>
    </lineage>
</organism>
<feature type="region of interest" description="Disordered" evidence="1">
    <location>
        <begin position="88"/>
        <end position="107"/>
    </location>
</feature>
<reference evidence="2 3" key="1">
    <citation type="submission" date="2024-04" db="EMBL/GenBank/DDBJ databases">
        <title>genome sequences of Mucor flavus KT1a and Helicostylum pulchrum KT1b strains isolation_sourced from the surface of a dry-aged beef.</title>
        <authorList>
            <person name="Toyotome T."/>
            <person name="Hosono M."/>
            <person name="Torimaru M."/>
            <person name="Fukuda K."/>
            <person name="Mikami N."/>
        </authorList>
    </citation>
    <scope>NUCLEOTIDE SEQUENCE [LARGE SCALE GENOMIC DNA]</scope>
    <source>
        <strain evidence="2 3">KT1b</strain>
    </source>
</reference>
<feature type="region of interest" description="Disordered" evidence="1">
    <location>
        <begin position="55"/>
        <end position="74"/>
    </location>
</feature>